<dbReference type="EMBL" id="JAFBBP010000001">
    <property type="protein sequence ID" value="MBM7495112.1"/>
    <property type="molecule type" value="Genomic_DNA"/>
</dbReference>
<gene>
    <name evidence="1" type="ORF">JOD64_006334</name>
</gene>
<protein>
    <submittedName>
        <fullName evidence="1">Uncharacterized protein</fullName>
    </submittedName>
</protein>
<keyword evidence="2" id="KW-1185">Reference proteome</keyword>
<name>A0ABS2M431_9ACTN</name>
<dbReference type="Proteomes" id="UP000764837">
    <property type="component" value="Unassembled WGS sequence"/>
</dbReference>
<proteinExistence type="predicted"/>
<evidence type="ECO:0000313" key="2">
    <source>
        <dbReference type="Proteomes" id="UP000764837"/>
    </source>
</evidence>
<comment type="caution">
    <text evidence="1">The sequence shown here is derived from an EMBL/GenBank/DDBJ whole genome shotgun (WGS) entry which is preliminary data.</text>
</comment>
<sequence length="37" mass="3827">MTLLVARTNRVRLQALAAATVFALLGFAAYAIAGFGS</sequence>
<accession>A0ABS2M431</accession>
<reference evidence="1 2" key="1">
    <citation type="submission" date="2021-01" db="EMBL/GenBank/DDBJ databases">
        <title>Sequencing the genomes of 1000 actinobacteria strains.</title>
        <authorList>
            <person name="Klenk H.-P."/>
        </authorList>
    </citation>
    <scope>NUCLEOTIDE SEQUENCE [LARGE SCALE GENOMIC DNA]</scope>
    <source>
        <strain evidence="1 2">DSM 100204</strain>
    </source>
</reference>
<organism evidence="1 2">
    <name type="scientific">Micromonospora luteifusca</name>
    <dbReference type="NCBI Taxonomy" id="709860"/>
    <lineage>
        <taxon>Bacteria</taxon>
        <taxon>Bacillati</taxon>
        <taxon>Actinomycetota</taxon>
        <taxon>Actinomycetes</taxon>
        <taxon>Micromonosporales</taxon>
        <taxon>Micromonosporaceae</taxon>
        <taxon>Micromonospora</taxon>
    </lineage>
</organism>
<evidence type="ECO:0000313" key="1">
    <source>
        <dbReference type="EMBL" id="MBM7495112.1"/>
    </source>
</evidence>